<feature type="binding site" evidence="3 4">
    <location>
        <begin position="63"/>
        <end position="65"/>
    </location>
    <ligand>
        <name>S-adenosyl-L-methionine</name>
        <dbReference type="ChEBI" id="CHEBI:59789"/>
    </ligand>
</feature>
<dbReference type="PIRSF" id="PIRSF006325">
    <property type="entry name" value="MeTrfase_bac"/>
    <property type="match status" value="1"/>
</dbReference>
<name>A0A5C5YWH1_9BACT</name>
<keyword evidence="2 3" id="KW-0949">S-adenosyl-L-methionine</keyword>
<dbReference type="EMBL" id="SJPJ01000001">
    <property type="protein sequence ID" value="TWT79384.1"/>
    <property type="molecule type" value="Genomic_DNA"/>
</dbReference>
<keyword evidence="1 3" id="KW-0808">Transferase</keyword>
<dbReference type="InterPro" id="IPR029063">
    <property type="entry name" value="SAM-dependent_MTases_sf"/>
</dbReference>
<comment type="catalytic activity">
    <reaction evidence="3">
        <text>prephenate + S-adenosyl-L-methionine = carboxy-S-adenosyl-L-methionine + 3-phenylpyruvate + H2O</text>
        <dbReference type="Rhea" id="RHEA:51692"/>
        <dbReference type="ChEBI" id="CHEBI:15377"/>
        <dbReference type="ChEBI" id="CHEBI:18005"/>
        <dbReference type="ChEBI" id="CHEBI:29934"/>
        <dbReference type="ChEBI" id="CHEBI:59789"/>
        <dbReference type="ChEBI" id="CHEBI:134278"/>
    </reaction>
</comment>
<comment type="similarity">
    <text evidence="3">Belongs to the class I-like SAM-binding methyltransferase superfamily. Cx-SAM synthase family.</text>
</comment>
<evidence type="ECO:0000256" key="2">
    <source>
        <dbReference type="ARBA" id="ARBA00022691"/>
    </source>
</evidence>
<accession>A0A5C5YWH1</accession>
<dbReference type="HAMAP" id="MF_01589">
    <property type="entry name" value="Cx_SAM_synthase"/>
    <property type="match status" value="1"/>
</dbReference>
<dbReference type="NCBIfam" id="TIGR00740">
    <property type="entry name" value="carboxy-S-adenosyl-L-methionine synthase CmoA"/>
    <property type="match status" value="1"/>
</dbReference>
<dbReference type="CDD" id="cd02440">
    <property type="entry name" value="AdoMet_MTases"/>
    <property type="match status" value="1"/>
</dbReference>
<feature type="binding site" evidence="3 4">
    <location>
        <position position="130"/>
    </location>
    <ligand>
        <name>S-adenosyl-L-methionine</name>
        <dbReference type="ChEBI" id="CHEBI:59789"/>
    </ligand>
</feature>
<feature type="binding site" evidence="3 4">
    <location>
        <begin position="87"/>
        <end position="88"/>
    </location>
    <ligand>
        <name>S-adenosyl-L-methionine</name>
        <dbReference type="ChEBI" id="CHEBI:59789"/>
    </ligand>
</feature>
<keyword evidence="7" id="KW-1185">Reference proteome</keyword>
<evidence type="ECO:0000256" key="3">
    <source>
        <dbReference type="HAMAP-Rule" id="MF_01589"/>
    </source>
</evidence>
<organism evidence="6 7">
    <name type="scientific">Novipirellula herctigrandis</name>
    <dbReference type="NCBI Taxonomy" id="2527986"/>
    <lineage>
        <taxon>Bacteria</taxon>
        <taxon>Pseudomonadati</taxon>
        <taxon>Planctomycetota</taxon>
        <taxon>Planctomycetia</taxon>
        <taxon>Pirellulales</taxon>
        <taxon>Pirellulaceae</taxon>
        <taxon>Novipirellula</taxon>
    </lineage>
</organism>
<feature type="binding site" evidence="3">
    <location>
        <position position="197"/>
    </location>
    <ligand>
        <name>S-adenosyl-L-methionine</name>
        <dbReference type="ChEBI" id="CHEBI:59789"/>
    </ligand>
</feature>
<dbReference type="AlphaFoldDB" id="A0A5C5YWH1"/>
<feature type="binding site" evidence="3 4">
    <location>
        <position position="38"/>
    </location>
    <ligand>
        <name>S-adenosyl-L-methionine</name>
        <dbReference type="ChEBI" id="CHEBI:59789"/>
    </ligand>
</feature>
<dbReference type="Gene3D" id="3.40.50.150">
    <property type="entry name" value="Vaccinia Virus protein VP39"/>
    <property type="match status" value="1"/>
</dbReference>
<feature type="domain" description="Methyltransferase" evidence="5">
    <location>
        <begin position="59"/>
        <end position="156"/>
    </location>
</feature>
<evidence type="ECO:0000256" key="4">
    <source>
        <dbReference type="PIRSR" id="PIRSR006325-1"/>
    </source>
</evidence>
<dbReference type="GO" id="GO:0002098">
    <property type="term" value="P:tRNA wobble uridine modification"/>
    <property type="evidence" value="ECO:0007669"/>
    <property type="project" value="InterPro"/>
</dbReference>
<proteinExistence type="inferred from homology"/>
<evidence type="ECO:0000256" key="1">
    <source>
        <dbReference type="ARBA" id="ARBA00022679"/>
    </source>
</evidence>
<dbReference type="GO" id="GO:0016743">
    <property type="term" value="F:carboxyl- or carbamoyltransferase activity"/>
    <property type="evidence" value="ECO:0007669"/>
    <property type="project" value="UniProtKB-UniRule"/>
</dbReference>
<dbReference type="GO" id="GO:0032259">
    <property type="term" value="P:methylation"/>
    <property type="evidence" value="ECO:0007669"/>
    <property type="project" value="UniProtKB-KW"/>
</dbReference>
<dbReference type="Pfam" id="PF13649">
    <property type="entry name" value="Methyltransf_25"/>
    <property type="match status" value="1"/>
</dbReference>
<dbReference type="RefSeq" id="WP_419193887.1">
    <property type="nucleotide sequence ID" value="NZ_SJPJ01000001.1"/>
</dbReference>
<dbReference type="PANTHER" id="PTHR43861:SF2">
    <property type="entry name" value="CARBOXY-S-ADENOSYL-L-METHIONINE SYNTHASE"/>
    <property type="match status" value="1"/>
</dbReference>
<dbReference type="GO" id="GO:1904047">
    <property type="term" value="F:S-adenosyl-L-methionine binding"/>
    <property type="evidence" value="ECO:0007669"/>
    <property type="project" value="UniProtKB-UniRule"/>
</dbReference>
<evidence type="ECO:0000313" key="6">
    <source>
        <dbReference type="EMBL" id="TWT79384.1"/>
    </source>
</evidence>
<keyword evidence="6" id="KW-0489">Methyltransferase</keyword>
<dbReference type="Proteomes" id="UP000315010">
    <property type="component" value="Unassembled WGS sequence"/>
</dbReference>
<dbReference type="SUPFAM" id="SSF53335">
    <property type="entry name" value="S-adenosyl-L-methionine-dependent methyltransferases"/>
    <property type="match status" value="1"/>
</dbReference>
<reference evidence="6 7" key="1">
    <citation type="submission" date="2019-02" db="EMBL/GenBank/DDBJ databases">
        <title>Deep-cultivation of Planctomycetes and their phenomic and genomic characterization uncovers novel biology.</title>
        <authorList>
            <person name="Wiegand S."/>
            <person name="Jogler M."/>
            <person name="Boedeker C."/>
            <person name="Pinto D."/>
            <person name="Vollmers J."/>
            <person name="Rivas-Marin E."/>
            <person name="Kohn T."/>
            <person name="Peeters S.H."/>
            <person name="Heuer A."/>
            <person name="Rast P."/>
            <person name="Oberbeckmann S."/>
            <person name="Bunk B."/>
            <person name="Jeske O."/>
            <person name="Meyerdierks A."/>
            <person name="Storesund J.E."/>
            <person name="Kallscheuer N."/>
            <person name="Luecker S."/>
            <person name="Lage O.M."/>
            <person name="Pohl T."/>
            <person name="Merkel B.J."/>
            <person name="Hornburger P."/>
            <person name="Mueller R.-W."/>
            <person name="Bruemmer F."/>
            <person name="Labrenz M."/>
            <person name="Spormann A.M."/>
            <person name="Op Den Camp H."/>
            <person name="Overmann J."/>
            <person name="Amann R."/>
            <person name="Jetten M.S.M."/>
            <person name="Mascher T."/>
            <person name="Medema M.H."/>
            <person name="Devos D.P."/>
            <person name="Kaster A.-K."/>
            <person name="Ovreas L."/>
            <person name="Rohde M."/>
            <person name="Galperin M.Y."/>
            <person name="Jogler C."/>
        </authorList>
    </citation>
    <scope>NUCLEOTIDE SEQUENCE [LARGE SCALE GENOMIC DNA]</scope>
    <source>
        <strain evidence="6 7">CA13</strain>
    </source>
</reference>
<dbReference type="InterPro" id="IPR005271">
    <property type="entry name" value="CmoA"/>
</dbReference>
<comment type="caution">
    <text evidence="6">The sequence shown here is derived from an EMBL/GenBank/DDBJ whole genome shotgun (WGS) entry which is preliminary data.</text>
</comment>
<dbReference type="GO" id="GO:0008168">
    <property type="term" value="F:methyltransferase activity"/>
    <property type="evidence" value="ECO:0007669"/>
    <property type="project" value="UniProtKB-KW"/>
</dbReference>
<evidence type="ECO:0000313" key="7">
    <source>
        <dbReference type="Proteomes" id="UP000315010"/>
    </source>
</evidence>
<comment type="function">
    <text evidence="3">Catalyzes the conversion of S-adenosyl-L-methionine (SAM) to carboxy-S-adenosyl-L-methionine (Cx-SAM).</text>
</comment>
<dbReference type="PANTHER" id="PTHR43861">
    <property type="entry name" value="TRANS-ACONITATE 2-METHYLTRANSFERASE-RELATED"/>
    <property type="match status" value="1"/>
</dbReference>
<sequence length="252" mass="28111">MSRDQIYSLPQTRIGDFTFDDAVADVFPDMIARSVPGYSSILSMIEQLASRFIRPGTNVYDLGCSLGAATMLMRGRAPATSRIYAIDNSPAMVARLKEQIGSEPNRCDVVVQEADICDTPMSNASFVVMNLTLQFVSIEKRTELIQTIYDSLIPGGAMLLSEKIRFDEHDQNLLMVDLHHDFKLAHGYSELEIAQKRTALENRLLPESIDEHTVRLRDAGFRCVAPWFQCFNFASILAVKMEPAGPGTELSK</sequence>
<dbReference type="InterPro" id="IPR041698">
    <property type="entry name" value="Methyltransf_25"/>
</dbReference>
<dbReference type="EC" id="2.1.3.-" evidence="3"/>
<feature type="binding site" evidence="3 4">
    <location>
        <begin position="115"/>
        <end position="116"/>
    </location>
    <ligand>
        <name>S-adenosyl-L-methionine</name>
        <dbReference type="ChEBI" id="CHEBI:59789"/>
    </ligand>
</feature>
<gene>
    <name evidence="6" type="primary">cmoA_1</name>
    <name evidence="3" type="synonym">cmoA</name>
    <name evidence="6" type="ORF">CA13_07840</name>
</gene>
<evidence type="ECO:0000259" key="5">
    <source>
        <dbReference type="Pfam" id="PF13649"/>
    </source>
</evidence>
<protein>
    <recommendedName>
        <fullName evidence="3">Carboxy-S-adenosyl-L-methionine synthase</fullName>
        <shortName evidence="3">Cx-SAM synthase</shortName>
        <ecNumber evidence="3">2.1.3.-</ecNumber>
    </recommendedName>
</protein>